<sequence>MSGFAVAILLLFASLNALVSVAVCRSVLFDRMQKALQVLLIWLLPVIGAVLVGAFLVSQSSTAPFDHAAVEANDDIPPLGCGVDDGHDAHHHP</sequence>
<evidence type="ECO:0000313" key="3">
    <source>
        <dbReference type="Proteomes" id="UP000809431"/>
    </source>
</evidence>
<evidence type="ECO:0000256" key="1">
    <source>
        <dbReference type="SAM" id="Phobius"/>
    </source>
</evidence>
<evidence type="ECO:0000313" key="2">
    <source>
        <dbReference type="EMBL" id="MBM3116622.1"/>
    </source>
</evidence>
<keyword evidence="1" id="KW-0472">Membrane</keyword>
<keyword evidence="1" id="KW-1133">Transmembrane helix</keyword>
<gene>
    <name evidence="2" type="ORF">JMJ54_12350</name>
</gene>
<comment type="caution">
    <text evidence="2">The sequence shown here is derived from an EMBL/GenBank/DDBJ whole genome shotgun (WGS) entry which is preliminary data.</text>
</comment>
<organism evidence="2 3">
    <name type="scientific">Jeongeupia naejangsanensis</name>
    <dbReference type="NCBI Taxonomy" id="613195"/>
    <lineage>
        <taxon>Bacteria</taxon>
        <taxon>Pseudomonadati</taxon>
        <taxon>Pseudomonadota</taxon>
        <taxon>Betaproteobacteria</taxon>
        <taxon>Neisseriales</taxon>
        <taxon>Chitinibacteraceae</taxon>
        <taxon>Jeongeupia</taxon>
    </lineage>
</organism>
<protein>
    <recommendedName>
        <fullName evidence="4">Cardiolipin synthase N-terminal domain-containing protein</fullName>
    </recommendedName>
</protein>
<name>A0ABS2BLX8_9NEIS</name>
<keyword evidence="3" id="KW-1185">Reference proteome</keyword>
<reference evidence="2 3" key="1">
    <citation type="submission" date="2021-01" db="EMBL/GenBank/DDBJ databases">
        <title>Draft Genome Sequence and Polyhydroxyalkanoate Biosynthetic Potential of Jeongeupia naejangsanensis Type Strain DSM 24253.</title>
        <authorList>
            <person name="Turrini P."/>
            <person name="Artuso I."/>
            <person name="Lugli G.A."/>
            <person name="Frangipani E."/>
            <person name="Ventura M."/>
            <person name="Visca P."/>
        </authorList>
    </citation>
    <scope>NUCLEOTIDE SEQUENCE [LARGE SCALE GENOMIC DNA]</scope>
    <source>
        <strain evidence="2 3">DSM 24253</strain>
    </source>
</reference>
<dbReference type="RefSeq" id="WP_203538867.1">
    <property type="nucleotide sequence ID" value="NZ_JAESND010000006.1"/>
</dbReference>
<accession>A0ABS2BLX8</accession>
<feature type="transmembrane region" description="Helical" evidence="1">
    <location>
        <begin position="36"/>
        <end position="57"/>
    </location>
</feature>
<proteinExistence type="predicted"/>
<dbReference type="Proteomes" id="UP000809431">
    <property type="component" value="Unassembled WGS sequence"/>
</dbReference>
<evidence type="ECO:0008006" key="4">
    <source>
        <dbReference type="Google" id="ProtNLM"/>
    </source>
</evidence>
<dbReference type="EMBL" id="JAESND010000006">
    <property type="protein sequence ID" value="MBM3116622.1"/>
    <property type="molecule type" value="Genomic_DNA"/>
</dbReference>
<keyword evidence="1" id="KW-0812">Transmembrane</keyword>